<feature type="region of interest" description="Disordered" evidence="1">
    <location>
        <begin position="641"/>
        <end position="716"/>
    </location>
</feature>
<keyword evidence="2" id="KW-1133">Transmembrane helix</keyword>
<evidence type="ECO:0000313" key="3">
    <source>
        <dbReference type="EnsemblMetazoa" id="PPA04747.1"/>
    </source>
</evidence>
<dbReference type="EnsemblMetazoa" id="PPA04747.1">
    <property type="protein sequence ID" value="PPA04747.1"/>
    <property type="gene ID" value="WBGene00094301"/>
</dbReference>
<reference evidence="4" key="1">
    <citation type="journal article" date="2008" name="Nat. Genet.">
        <title>The Pristionchus pacificus genome provides a unique perspective on nematode lifestyle and parasitism.</title>
        <authorList>
            <person name="Dieterich C."/>
            <person name="Clifton S.W."/>
            <person name="Schuster L.N."/>
            <person name="Chinwalla A."/>
            <person name="Delehaunty K."/>
            <person name="Dinkelacker I."/>
            <person name="Fulton L."/>
            <person name="Fulton R."/>
            <person name="Godfrey J."/>
            <person name="Minx P."/>
            <person name="Mitreva M."/>
            <person name="Roeseler W."/>
            <person name="Tian H."/>
            <person name="Witte H."/>
            <person name="Yang S.P."/>
            <person name="Wilson R.K."/>
            <person name="Sommer R.J."/>
        </authorList>
    </citation>
    <scope>NUCLEOTIDE SEQUENCE [LARGE SCALE GENOMIC DNA]</scope>
    <source>
        <strain evidence="4">PS312</strain>
    </source>
</reference>
<evidence type="ECO:0000313" key="4">
    <source>
        <dbReference type="Proteomes" id="UP000005239"/>
    </source>
</evidence>
<keyword evidence="2" id="KW-0812">Transmembrane</keyword>
<gene>
    <name evidence="3" type="primary">WBGene00094301</name>
</gene>
<sequence length="716" mass="80134">MQLTAQIHQPSMKVFTVGLADEKGVKVDAPEKVHVEKAAPTAIPPSPILLAAAPPHQKHRRSLKVGLFTCFALLIFALIVAITISEIAYHRSRDEAFFRLKWAELKQRMLGYDLMRAQMQQQQQAQALESSRLQAAAAQPLLQQQGDDAERPPVIDERLAFSNRLRNGDRSETTTTTEAAPASAEQEDAPVDVRFAFLRAILDKLRERAAAAGMDGKMHVSLIEVRRPSPLEFNDENNNNVDEPRDVSPDSQAFQDGFGEIAAPHPLTGHFRLGGVRQNMDDQERMPASDFFGPRWEHPSQFLPEPVRPWNSFPRGGSDGDSAFFPRPWEQPSSEDEEDRQPHMRVTHHFDREGAQTNPSRVVTELFGAAGRRALDNMLLRGAPMMQLPQEQPQQTMGMDSPGSSFPRWEATINDLPRPWLQNQMMMQQQAPPFMQPQHDFPMQQFPMQQLQQLQQSQPMWNTMQQPGPMMNGPYMGPGNFWSIPPVQPSQQPSPPAFPQQAQNDDVMMGQRLGANLGAHFRDQEAERPRLPFGTQELPQNDVVEVRPVSGGANGEKEGLQQLPWYVPRGFENERPAWASDDKTPVNDAPMIFPHPTAAERPIDAPPTVESTNKPSITNFKATQTDSDFLHEGEVAPVASRFAAGSWQHTQPEAAADTAPEAVQPSVDTPRHRLPERDTFDDVPPRPTHDDPTGPVDDDMDPSRVLFQVDEPHLAP</sequence>
<proteinExistence type="predicted"/>
<protein>
    <submittedName>
        <fullName evidence="3">Pqn-35</fullName>
    </submittedName>
</protein>
<feature type="region of interest" description="Disordered" evidence="1">
    <location>
        <begin position="597"/>
        <end position="626"/>
    </location>
</feature>
<accession>A0A2A6CTX7</accession>
<organism evidence="3 4">
    <name type="scientific">Pristionchus pacificus</name>
    <name type="common">Parasitic nematode worm</name>
    <dbReference type="NCBI Taxonomy" id="54126"/>
    <lineage>
        <taxon>Eukaryota</taxon>
        <taxon>Metazoa</taxon>
        <taxon>Ecdysozoa</taxon>
        <taxon>Nematoda</taxon>
        <taxon>Chromadorea</taxon>
        <taxon>Rhabditida</taxon>
        <taxon>Rhabditina</taxon>
        <taxon>Diplogasteromorpha</taxon>
        <taxon>Diplogasteroidea</taxon>
        <taxon>Neodiplogasteridae</taxon>
        <taxon>Pristionchus</taxon>
    </lineage>
</organism>
<evidence type="ECO:0000256" key="1">
    <source>
        <dbReference type="SAM" id="MobiDB-lite"/>
    </source>
</evidence>
<keyword evidence="4" id="KW-1185">Reference proteome</keyword>
<feature type="region of interest" description="Disordered" evidence="1">
    <location>
        <begin position="231"/>
        <end position="250"/>
    </location>
</feature>
<dbReference type="OrthoDB" id="5838215at2759"/>
<evidence type="ECO:0000256" key="2">
    <source>
        <dbReference type="SAM" id="Phobius"/>
    </source>
</evidence>
<feature type="compositionally biased region" description="Polar residues" evidence="1">
    <location>
        <begin position="609"/>
        <end position="626"/>
    </location>
</feature>
<name>A0A2A6CTX7_PRIPA</name>
<dbReference type="AlphaFoldDB" id="A0A2A6CTX7"/>
<feature type="compositionally biased region" description="Low complexity" evidence="1">
    <location>
        <begin position="173"/>
        <end position="184"/>
    </location>
</feature>
<keyword evidence="2" id="KW-0472">Membrane</keyword>
<accession>A0A8R1Y7J5</accession>
<reference evidence="3" key="2">
    <citation type="submission" date="2022-06" db="UniProtKB">
        <authorList>
            <consortium name="EnsemblMetazoa"/>
        </authorList>
    </citation>
    <scope>IDENTIFICATION</scope>
    <source>
        <strain evidence="3">PS312</strain>
    </source>
</reference>
<dbReference type="Proteomes" id="UP000005239">
    <property type="component" value="Unassembled WGS sequence"/>
</dbReference>
<feature type="compositionally biased region" description="Basic and acidic residues" evidence="1">
    <location>
        <begin position="669"/>
        <end position="692"/>
    </location>
</feature>
<feature type="transmembrane region" description="Helical" evidence="2">
    <location>
        <begin position="65"/>
        <end position="84"/>
    </location>
</feature>
<feature type="region of interest" description="Disordered" evidence="1">
    <location>
        <begin position="311"/>
        <end position="343"/>
    </location>
</feature>
<feature type="region of interest" description="Disordered" evidence="1">
    <location>
        <begin position="160"/>
        <end position="187"/>
    </location>
</feature>